<dbReference type="GO" id="GO:0006265">
    <property type="term" value="P:DNA topological change"/>
    <property type="evidence" value="ECO:0007669"/>
    <property type="project" value="UniProtKB-UniRule"/>
</dbReference>
<dbReference type="PANTHER" id="PTHR10290">
    <property type="entry name" value="DNA TOPOISOMERASE I"/>
    <property type="match status" value="1"/>
</dbReference>
<proteinExistence type="inferred from homology"/>
<dbReference type="InterPro" id="IPR013499">
    <property type="entry name" value="TopoI_euk"/>
</dbReference>
<dbReference type="PANTHER" id="PTHR10290:SF3">
    <property type="entry name" value="DNA TOPOISOMERASE 1"/>
    <property type="match status" value="1"/>
</dbReference>
<dbReference type="InterPro" id="IPR051062">
    <property type="entry name" value="Topoisomerase_IB"/>
</dbReference>
<dbReference type="Pfam" id="PF02919">
    <property type="entry name" value="Topoisom_I_N"/>
    <property type="match status" value="1"/>
</dbReference>
<dbReference type="Gene3D" id="2.170.11.10">
    <property type="entry name" value="DNA Topoisomerase I, domain 2"/>
    <property type="match status" value="1"/>
</dbReference>
<evidence type="ECO:0000256" key="6">
    <source>
        <dbReference type="ARBA" id="ARBA00023125"/>
    </source>
</evidence>
<evidence type="ECO:0000256" key="9">
    <source>
        <dbReference type="PROSITE-ProRule" id="PRU01382"/>
    </source>
</evidence>
<dbReference type="InterPro" id="IPR013034">
    <property type="entry name" value="DNA_topo_DNA_db_N_dom1"/>
</dbReference>
<dbReference type="GO" id="GO:0003677">
    <property type="term" value="F:DNA binding"/>
    <property type="evidence" value="ECO:0007669"/>
    <property type="project" value="UniProtKB-UniRule"/>
</dbReference>
<dbReference type="PRINTS" id="PR00416">
    <property type="entry name" value="EUTPISMRASEI"/>
</dbReference>
<keyword evidence="6 9" id="KW-0238">DNA-binding</keyword>
<dbReference type="Gene3D" id="1.10.10.41">
    <property type="entry name" value="Yeast DNA topoisomerase - domain 1"/>
    <property type="match status" value="1"/>
</dbReference>
<sequence>MPKDKKVNKLMTRYWLSRQYVHTKWKTFEHNGVLFPPLYKPHKVPIIYNNQRIILPPLAEEYATLFAKYKEHEYFNNKVFRKNFWNDWSKVLKDTPIKSLDDCDFSLIYNYLLEQKEQKKIINPEEKKAKEEDEKKYKVAYVDGKEQEVGNFRIEPPSIFIGRGCHPKLGSIKKRIMPEDITINIGKNAKIPVPPYGKWKNVIHDNNVRWLASWLDTINDKTKYVFLGSRSDWKAESDKNKFDFARKLKKNIKRIRENNDINMSSPEEKIRQIAVALYFIDKLALRVGNEKGEDEADTVGVTSLRCEHIHLLENNTVKLDFLGKDSIRYTNKLQVTELVYKNIKGFLNNKTKNDDLFDRINSNDLNKYLNDFLDGLTAKVFRTYNASHLLQKELNKITKKYNDIPDIDKTNKLYDGFNKANAAVALLCNHQKKVSKTFNEQINKITQMINKNRKEIKKIQASSEELTQAKKERIKKLQKKILELKAKKNLKIDLKGVSLDTSKTNYLDPRITIAFAKKHNLSLDKLFSKKLQDKFFWAMDVSADFKF</sequence>
<dbReference type="InterPro" id="IPR013030">
    <property type="entry name" value="DNA_topo_DNA_db_N_dom2"/>
</dbReference>
<dbReference type="SMART" id="SM00435">
    <property type="entry name" value="TOPEUc"/>
    <property type="match status" value="1"/>
</dbReference>
<name>A0A1V0SEU3_9VIRU</name>
<evidence type="ECO:0000256" key="1">
    <source>
        <dbReference type="ARBA" id="ARBA00000213"/>
    </source>
</evidence>
<evidence type="ECO:0000256" key="7">
    <source>
        <dbReference type="ARBA" id="ARBA00023235"/>
    </source>
</evidence>
<dbReference type="Pfam" id="PF01028">
    <property type="entry name" value="Topoisom_I"/>
    <property type="match status" value="1"/>
</dbReference>
<dbReference type="InterPro" id="IPR036202">
    <property type="entry name" value="TopoI_DNA-bd_euk_N_sf"/>
</dbReference>
<evidence type="ECO:0000259" key="11">
    <source>
        <dbReference type="SMART" id="SM00435"/>
    </source>
</evidence>
<evidence type="ECO:0000313" key="12">
    <source>
        <dbReference type="EMBL" id="ARF10236.1"/>
    </source>
</evidence>
<dbReference type="Gene3D" id="1.10.132.10">
    <property type="match status" value="1"/>
</dbReference>
<dbReference type="InterPro" id="IPR008336">
    <property type="entry name" value="TopoI_DNA-bd_euk"/>
</dbReference>
<dbReference type="EC" id="5.6.2.1" evidence="3"/>
<accession>A0A1V0SEU3</accession>
<dbReference type="InterPro" id="IPR013500">
    <property type="entry name" value="TopoI_cat_euk"/>
</dbReference>
<keyword evidence="5 9" id="KW-0799">Topoisomerase</keyword>
<dbReference type="EMBL" id="KY684103">
    <property type="protein sequence ID" value="ARF10236.1"/>
    <property type="molecule type" value="Genomic_DNA"/>
</dbReference>
<organism evidence="12">
    <name type="scientific">Hokovirus HKV1</name>
    <dbReference type="NCBI Taxonomy" id="1977638"/>
    <lineage>
        <taxon>Viruses</taxon>
        <taxon>Varidnaviria</taxon>
        <taxon>Bamfordvirae</taxon>
        <taxon>Nucleocytoviricota</taxon>
        <taxon>Megaviricetes</taxon>
        <taxon>Imitervirales</taxon>
        <taxon>Mimiviridae</taxon>
        <taxon>Klosneuvirinae</taxon>
        <taxon>Hokovirus</taxon>
    </lineage>
</organism>
<dbReference type="SUPFAM" id="SSF56349">
    <property type="entry name" value="DNA breaking-rejoining enzymes"/>
    <property type="match status" value="1"/>
</dbReference>
<reference evidence="12" key="1">
    <citation type="journal article" date="2017" name="Science">
        <title>Giant viruses with an expanded complement of translation system components.</title>
        <authorList>
            <person name="Schulz F."/>
            <person name="Yutin N."/>
            <person name="Ivanova N.N."/>
            <person name="Ortega D.R."/>
            <person name="Lee T.K."/>
            <person name="Vierheilig J."/>
            <person name="Daims H."/>
            <person name="Horn M."/>
            <person name="Wagner M."/>
            <person name="Jensen G.J."/>
            <person name="Kyrpides N.C."/>
            <person name="Koonin E.V."/>
            <person name="Woyke T."/>
        </authorList>
    </citation>
    <scope>NUCLEOTIDE SEQUENCE</scope>
    <source>
        <strain evidence="12">HKV1</strain>
    </source>
</reference>
<evidence type="ECO:0000256" key="4">
    <source>
        <dbReference type="ARBA" id="ARBA00019632"/>
    </source>
</evidence>
<dbReference type="Pfam" id="PF14370">
    <property type="entry name" value="Topo_C_assoc"/>
    <property type="match status" value="1"/>
</dbReference>
<dbReference type="InterPro" id="IPR025834">
    <property type="entry name" value="TopoI_C_dom"/>
</dbReference>
<dbReference type="Gene3D" id="3.90.15.10">
    <property type="entry name" value="Topoisomerase I, Chain A, domain 3"/>
    <property type="match status" value="1"/>
</dbReference>
<keyword evidence="10" id="KW-0175">Coiled coil</keyword>
<dbReference type="PROSITE" id="PS52038">
    <property type="entry name" value="TOPO_IB_2"/>
    <property type="match status" value="1"/>
</dbReference>
<evidence type="ECO:0000256" key="5">
    <source>
        <dbReference type="ARBA" id="ARBA00023029"/>
    </source>
</evidence>
<feature type="coiled-coil region" evidence="10">
    <location>
        <begin position="449"/>
        <end position="487"/>
    </location>
</feature>
<dbReference type="InterPro" id="IPR014711">
    <property type="entry name" value="TopoI_cat_a-hlx-sub_euk"/>
</dbReference>
<dbReference type="InterPro" id="IPR011010">
    <property type="entry name" value="DNA_brk_join_enz"/>
</dbReference>
<gene>
    <name evidence="12" type="ORF">Hokovirus_1_115</name>
</gene>
<evidence type="ECO:0000256" key="3">
    <source>
        <dbReference type="ARBA" id="ARBA00012891"/>
    </source>
</evidence>
<dbReference type="GO" id="GO:0003917">
    <property type="term" value="F:DNA topoisomerase type I (single strand cut, ATP-independent) activity"/>
    <property type="evidence" value="ECO:0007669"/>
    <property type="project" value="UniProtKB-UniRule"/>
</dbReference>
<comment type="similarity">
    <text evidence="2 9">Belongs to the type IB topoisomerase family.</text>
</comment>
<feature type="active site" description="O-(3'-phospho-DNA)-tyrosine intermediate" evidence="9">
    <location>
        <position position="506"/>
    </location>
</feature>
<protein>
    <recommendedName>
        <fullName evidence="4">DNA topoisomerase 1</fullName>
        <ecNumber evidence="3">5.6.2.1</ecNumber>
    </recommendedName>
    <alternativeName>
        <fullName evidence="8">DNA topoisomerase I</fullName>
    </alternativeName>
</protein>
<feature type="domain" description="DNA topoisomerase I eukaryotic-type" evidence="11">
    <location>
        <begin position="159"/>
        <end position="520"/>
    </location>
</feature>
<dbReference type="SUPFAM" id="SSF56741">
    <property type="entry name" value="Eukaryotic DNA topoisomerase I, N-terminal DNA-binding fragment"/>
    <property type="match status" value="1"/>
</dbReference>
<comment type="catalytic activity">
    <reaction evidence="1 9">
        <text>ATP-independent breakage of single-stranded DNA, followed by passage and rejoining.</text>
        <dbReference type="EC" id="5.6.2.1"/>
    </reaction>
</comment>
<evidence type="ECO:0000256" key="8">
    <source>
        <dbReference type="ARBA" id="ARBA00033297"/>
    </source>
</evidence>
<dbReference type="GO" id="GO:0007059">
    <property type="term" value="P:chromosome segregation"/>
    <property type="evidence" value="ECO:0007669"/>
    <property type="project" value="TreeGrafter"/>
</dbReference>
<dbReference type="InterPro" id="IPR001631">
    <property type="entry name" value="TopoI"/>
</dbReference>
<keyword evidence="7 9" id="KW-0413">Isomerase</keyword>
<dbReference type="GO" id="GO:0006260">
    <property type="term" value="P:DNA replication"/>
    <property type="evidence" value="ECO:0007669"/>
    <property type="project" value="TreeGrafter"/>
</dbReference>
<evidence type="ECO:0000256" key="2">
    <source>
        <dbReference type="ARBA" id="ARBA00006645"/>
    </source>
</evidence>
<evidence type="ECO:0000256" key="10">
    <source>
        <dbReference type="SAM" id="Coils"/>
    </source>
</evidence>
<dbReference type="InterPro" id="IPR014727">
    <property type="entry name" value="TopoI_cat_a/b-sub_euk"/>
</dbReference>